<keyword evidence="6 15" id="KW-0021">Allosteric enzyme</keyword>
<comment type="caution">
    <text evidence="15">Lacks conserved residue(s) required for the propagation of feature annotation.</text>
</comment>
<dbReference type="GO" id="GO:0003872">
    <property type="term" value="F:6-phosphofructokinase activity"/>
    <property type="evidence" value="ECO:0007669"/>
    <property type="project" value="UniProtKB-UniRule"/>
</dbReference>
<feature type="transmembrane region" description="Helical" evidence="16">
    <location>
        <begin position="12"/>
        <end position="31"/>
    </location>
</feature>
<evidence type="ECO:0000256" key="3">
    <source>
        <dbReference type="ARBA" id="ARBA00004496"/>
    </source>
</evidence>
<feature type="active site" description="Proton acceptor" evidence="15">
    <location>
        <position position="165"/>
    </location>
</feature>
<sequence>MAICKIGSKYTFTIRGILFCYIIKFMLMCFLERGLYLMIKKIGILTSGGDAPGMNNAIAGVVKTAASKGIEVYGINDGYKGLVNGWFEKLNVEKTLDILSRGGTYLGSARLPEFKELEVRQKAVANLKKAGIEALVVIGGDGSYMGAQKLTEMGINCIGLPGTIDNDISSTDYTIGFHTALNTIVEAVDRIRDTMQSHNRADVVEIMGNGCGDLVTYTAVATGAEIFSPAEDLLTIEQMGQKAKQFRLLGKKSLIILVSEKSYGISAKEIAEKIQKISGYETKATVLGHIQRGGRPTAMDRYIAFTAGMFAVEKLAEGKGGLFIGLENNKLVARDIDSTLNMKKEDKKPFIKYLREINGYFSK</sequence>
<evidence type="ECO:0000256" key="6">
    <source>
        <dbReference type="ARBA" id="ARBA00022533"/>
    </source>
</evidence>
<keyword evidence="16" id="KW-1133">Transmembrane helix</keyword>
<dbReference type="GO" id="GO:0006002">
    <property type="term" value="P:fructose 6-phosphate metabolic process"/>
    <property type="evidence" value="ECO:0007669"/>
    <property type="project" value="UniProtKB-UniRule"/>
</dbReference>
<gene>
    <name evidence="18" type="primary">pfk</name>
    <name evidence="15" type="synonym">pfkA</name>
    <name evidence="18" type="ordered locus">MSC_0260</name>
</gene>
<keyword evidence="9 15" id="KW-0547">Nucleotide-binding</keyword>
<comment type="similarity">
    <text evidence="15">Belongs to the phosphofructokinase type A (PFKA) family. ATP-dependent PFK group I subfamily. Prokaryotic clade 'B1' sub-subfamily.</text>
</comment>
<keyword evidence="16" id="KW-0812">Transmembrane</keyword>
<comment type="function">
    <text evidence="2 15">Catalyzes the phosphorylation of D-fructose 6-phosphate to fructose 1,6-bisphosphate by ATP, the first committing step of glycolysis.</text>
</comment>
<dbReference type="InterPro" id="IPR035966">
    <property type="entry name" value="PKF_sf"/>
</dbReference>
<comment type="cofactor">
    <cofactor evidence="1 15">
        <name>Mg(2+)</name>
        <dbReference type="ChEBI" id="CHEBI:18420"/>
    </cofactor>
</comment>
<dbReference type="KEGG" id="mmy:MSC_0260"/>
<dbReference type="Gene3D" id="3.40.50.460">
    <property type="entry name" value="Phosphofructokinase domain"/>
    <property type="match status" value="1"/>
</dbReference>
<dbReference type="InterPro" id="IPR012003">
    <property type="entry name" value="ATP_PFK_prok-type"/>
</dbReference>
<feature type="binding site" description="in other chain" evidence="15">
    <location>
        <begin position="207"/>
        <end position="209"/>
    </location>
    <ligand>
        <name>substrate</name>
        <note>ligand shared between dimeric partners</note>
    </ligand>
</feature>
<protein>
    <recommendedName>
        <fullName evidence="15">ATP-dependent 6-phosphofructokinase</fullName>
        <shortName evidence="15">ATP-PFK</shortName>
        <shortName evidence="15">Phosphofructokinase</shortName>
        <ecNumber evidence="15">2.7.1.11</ecNumber>
    </recommendedName>
    <alternativeName>
        <fullName evidence="15">Phosphohexokinase</fullName>
    </alternativeName>
</protein>
<dbReference type="EC" id="2.7.1.11" evidence="15"/>
<feature type="binding site" evidence="15">
    <location>
        <position position="283"/>
    </location>
    <ligand>
        <name>substrate</name>
        <note>ligand shared between dimeric partners</note>
    </ligand>
</feature>
<keyword evidence="8 15" id="KW-0479">Metal-binding</keyword>
<feature type="binding site" description="in other chain" evidence="15">
    <location>
        <position position="260"/>
    </location>
    <ligand>
        <name>substrate</name>
        <note>ligand shared between dimeric partners</note>
    </ligand>
</feature>
<comment type="catalytic activity">
    <reaction evidence="14 15">
        <text>beta-D-fructose 6-phosphate + ATP = beta-D-fructose 1,6-bisphosphate + ADP + H(+)</text>
        <dbReference type="Rhea" id="RHEA:16109"/>
        <dbReference type="ChEBI" id="CHEBI:15378"/>
        <dbReference type="ChEBI" id="CHEBI:30616"/>
        <dbReference type="ChEBI" id="CHEBI:32966"/>
        <dbReference type="ChEBI" id="CHEBI:57634"/>
        <dbReference type="ChEBI" id="CHEBI:456216"/>
        <dbReference type="EC" id="2.7.1.11"/>
    </reaction>
</comment>
<dbReference type="InterPro" id="IPR000023">
    <property type="entry name" value="Phosphofructokinase_dom"/>
</dbReference>
<feature type="binding site" description="in other chain" evidence="15">
    <location>
        <begin position="289"/>
        <end position="292"/>
    </location>
    <ligand>
        <name>substrate</name>
        <note>ligand shared between dimeric partners</note>
    </ligand>
</feature>
<feature type="binding site" evidence="15">
    <location>
        <position position="141"/>
    </location>
    <ligand>
        <name>Mg(2+)</name>
        <dbReference type="ChEBI" id="CHEBI:18420"/>
        <note>catalytic</note>
    </ligand>
</feature>
<evidence type="ECO:0000256" key="10">
    <source>
        <dbReference type="ARBA" id="ARBA00022777"/>
    </source>
</evidence>
<dbReference type="GO" id="GO:0061621">
    <property type="term" value="P:canonical glycolysis"/>
    <property type="evidence" value="ECO:0007669"/>
    <property type="project" value="TreeGrafter"/>
</dbReference>
<keyword evidence="12 15" id="KW-0460">Magnesium</keyword>
<dbReference type="GO" id="GO:0070095">
    <property type="term" value="F:fructose-6-phosphate binding"/>
    <property type="evidence" value="ECO:0007669"/>
    <property type="project" value="TreeGrafter"/>
</dbReference>
<reference evidence="18 19" key="1">
    <citation type="journal article" date="2004" name="Genome Res.">
        <title>The genome sequence of Mycoplasma mycoides subsp. mycoides SC type strain PG1T, the causative agent of contagious bovine pleuropneumonia (CBPP).</title>
        <authorList>
            <person name="Westberg J."/>
            <person name="Persson A."/>
            <person name="Holmberg A."/>
            <person name="Goesmann A."/>
            <person name="Lundeberg J."/>
            <person name="Johansson K.-E."/>
            <person name="Pettersson B."/>
            <person name="Uhlen M."/>
        </authorList>
    </citation>
    <scope>NUCLEOTIDE SEQUENCE [LARGE SCALE GENOMIC DNA]</scope>
    <source>
        <strain evidence="18 19">PG1</strain>
    </source>
</reference>
<dbReference type="HAMAP" id="MF_00339">
    <property type="entry name" value="Phosphofructokinase_I_B1"/>
    <property type="match status" value="1"/>
</dbReference>
<dbReference type="GO" id="GO:0042802">
    <property type="term" value="F:identical protein binding"/>
    <property type="evidence" value="ECO:0007669"/>
    <property type="project" value="TreeGrafter"/>
</dbReference>
<proteinExistence type="inferred from homology"/>
<comment type="pathway">
    <text evidence="4 15">Carbohydrate degradation; glycolysis; D-glyceraldehyde 3-phosphate and glycerone phosphate from D-glucose: step 3/4.</text>
</comment>
<evidence type="ECO:0000256" key="9">
    <source>
        <dbReference type="ARBA" id="ARBA00022741"/>
    </source>
</evidence>
<evidence type="ECO:0000256" key="11">
    <source>
        <dbReference type="ARBA" id="ARBA00022840"/>
    </source>
</evidence>
<feature type="binding site" description="in other chain" evidence="15">
    <location>
        <position position="192"/>
    </location>
    <ligand>
        <name>ADP</name>
        <dbReference type="ChEBI" id="CHEBI:456216"/>
        <note>allosteric activator; ligand shared between dimeric partners</note>
    </ligand>
</feature>
<dbReference type="HOGENOM" id="CLU_020655_0_1_14"/>
<keyword evidence="10 15" id="KW-0418">Kinase</keyword>
<dbReference type="Pfam" id="PF00365">
    <property type="entry name" value="PFK"/>
    <property type="match status" value="1"/>
</dbReference>
<dbReference type="EMBL" id="BX293980">
    <property type="protein sequence ID" value="CAE76901.1"/>
    <property type="molecule type" value="Genomic_DNA"/>
</dbReference>
<keyword evidence="16" id="KW-0472">Membrane</keyword>
<evidence type="ECO:0000256" key="7">
    <source>
        <dbReference type="ARBA" id="ARBA00022679"/>
    </source>
</evidence>
<evidence type="ECO:0000256" key="12">
    <source>
        <dbReference type="ARBA" id="ARBA00022842"/>
    </source>
</evidence>
<dbReference type="FunFam" id="3.40.50.450:FF:000001">
    <property type="entry name" value="ATP-dependent 6-phosphofructokinase"/>
    <property type="match status" value="1"/>
</dbReference>
<organism evidence="18 19">
    <name type="scientific">Mycoplasma mycoides subsp. mycoides SC (strain CCUG 32753 / NCTC 10114 / PG1)</name>
    <dbReference type="NCBI Taxonomy" id="272632"/>
    <lineage>
        <taxon>Bacteria</taxon>
        <taxon>Bacillati</taxon>
        <taxon>Mycoplasmatota</taxon>
        <taxon>Mollicutes</taxon>
        <taxon>Mycoplasmataceae</taxon>
        <taxon>Mycoplasma</taxon>
    </lineage>
</organism>
<dbReference type="UniPathway" id="UPA00109">
    <property type="reaction ID" value="UER00182"/>
</dbReference>
<dbReference type="InterPro" id="IPR022953">
    <property type="entry name" value="ATP_PFK"/>
</dbReference>
<keyword evidence="5 15" id="KW-0963">Cytoplasm</keyword>
<feature type="binding site" description="in other chain" evidence="15">
    <location>
        <begin position="251"/>
        <end position="253"/>
    </location>
    <ligand>
        <name>ADP</name>
        <dbReference type="ChEBI" id="CHEBI:456216"/>
        <note>allosteric activator; ligand shared between dimeric partners</note>
    </ligand>
</feature>
<comment type="subcellular location">
    <subcellularLocation>
        <location evidence="3 15">Cytoplasm</location>
    </subcellularLocation>
</comment>
<dbReference type="NCBIfam" id="NF002872">
    <property type="entry name" value="PRK03202.1"/>
    <property type="match status" value="1"/>
</dbReference>
<evidence type="ECO:0000256" key="13">
    <source>
        <dbReference type="ARBA" id="ARBA00023152"/>
    </source>
</evidence>
<evidence type="ECO:0000256" key="2">
    <source>
        <dbReference type="ARBA" id="ARBA00002659"/>
    </source>
</evidence>
<dbReference type="GO" id="GO:0046872">
    <property type="term" value="F:metal ion binding"/>
    <property type="evidence" value="ECO:0007669"/>
    <property type="project" value="UniProtKB-KW"/>
</dbReference>
<feature type="domain" description="Phosphofructokinase" evidence="17">
    <location>
        <begin position="41"/>
        <end position="313"/>
    </location>
</feature>
<dbReference type="GO" id="GO:0048029">
    <property type="term" value="F:monosaccharide binding"/>
    <property type="evidence" value="ECO:0007669"/>
    <property type="project" value="TreeGrafter"/>
</dbReference>
<keyword evidence="13 15" id="KW-0324">Glycolysis</keyword>
<name>Q6MTY5_MYCMS</name>
<feature type="binding site" evidence="15">
    <location>
        <position position="200"/>
    </location>
    <ligand>
        <name>substrate</name>
        <note>ligand shared between dimeric partners</note>
    </ligand>
</feature>
<evidence type="ECO:0000256" key="8">
    <source>
        <dbReference type="ARBA" id="ARBA00022723"/>
    </source>
</evidence>
<dbReference type="eggNOG" id="COG0205">
    <property type="taxonomic scope" value="Bacteria"/>
</dbReference>
<keyword evidence="19" id="KW-1185">Reference proteome</keyword>
<dbReference type="PATRIC" id="fig|272632.4.peg.281"/>
<dbReference type="Gene3D" id="3.40.50.450">
    <property type="match status" value="1"/>
</dbReference>
<dbReference type="PRINTS" id="PR00476">
    <property type="entry name" value="PHFRCTKINASE"/>
</dbReference>
<dbReference type="PANTHER" id="PTHR13697:SF4">
    <property type="entry name" value="ATP-DEPENDENT 6-PHOSPHOFRUCTOKINASE"/>
    <property type="match status" value="1"/>
</dbReference>
<dbReference type="NCBIfam" id="TIGR02482">
    <property type="entry name" value="PFKA_ATP"/>
    <property type="match status" value="1"/>
</dbReference>
<evidence type="ECO:0000313" key="19">
    <source>
        <dbReference type="Proteomes" id="UP000001016"/>
    </source>
</evidence>
<accession>Q6MTY5</accession>
<dbReference type="InterPro" id="IPR012828">
    <property type="entry name" value="PFKA_ATP_prok"/>
</dbReference>
<evidence type="ECO:0000256" key="1">
    <source>
        <dbReference type="ARBA" id="ARBA00001946"/>
    </source>
</evidence>
<feature type="binding site" evidence="15">
    <location>
        <begin position="110"/>
        <end position="111"/>
    </location>
    <ligand>
        <name>ATP</name>
        <dbReference type="ChEBI" id="CHEBI:30616"/>
    </ligand>
</feature>
<evidence type="ECO:0000256" key="16">
    <source>
        <dbReference type="SAM" id="Phobius"/>
    </source>
</evidence>
<dbReference type="InterPro" id="IPR015912">
    <property type="entry name" value="Phosphofructokinase_CS"/>
</dbReference>
<dbReference type="PIRSF" id="PIRSF000532">
    <property type="entry name" value="ATP_PFK_prok"/>
    <property type="match status" value="1"/>
</dbReference>
<evidence type="ECO:0000256" key="15">
    <source>
        <dbReference type="HAMAP-Rule" id="MF_00339"/>
    </source>
</evidence>
<feature type="binding site" evidence="15">
    <location>
        <position position="49"/>
    </location>
    <ligand>
        <name>ATP</name>
        <dbReference type="ChEBI" id="CHEBI:30616"/>
    </ligand>
</feature>
<feature type="binding site" description="in other chain" evidence="15">
    <location>
        <begin position="163"/>
        <end position="165"/>
    </location>
    <ligand>
        <name>substrate</name>
        <note>ligand shared between dimeric partners</note>
    </ligand>
</feature>
<dbReference type="GO" id="GO:0005524">
    <property type="term" value="F:ATP binding"/>
    <property type="evidence" value="ECO:0007669"/>
    <property type="project" value="UniProtKB-UniRule"/>
</dbReference>
<dbReference type="GO" id="GO:0030388">
    <property type="term" value="P:fructose 1,6-bisphosphate metabolic process"/>
    <property type="evidence" value="ECO:0007669"/>
    <property type="project" value="TreeGrafter"/>
</dbReference>
<dbReference type="STRING" id="272632.MSC_0260"/>
<dbReference type="PANTHER" id="PTHR13697">
    <property type="entry name" value="PHOSPHOFRUCTOKINASE"/>
    <property type="match status" value="1"/>
</dbReference>
<dbReference type="Proteomes" id="UP000001016">
    <property type="component" value="Chromosome"/>
</dbReference>
<evidence type="ECO:0000256" key="5">
    <source>
        <dbReference type="ARBA" id="ARBA00022490"/>
    </source>
</evidence>
<feature type="binding site" description="in other chain" evidence="15">
    <location>
        <begin position="223"/>
        <end position="225"/>
    </location>
    <ligand>
        <name>ADP</name>
        <dbReference type="ChEBI" id="CHEBI:456216"/>
        <note>allosteric activator; ligand shared between dimeric partners</note>
    </ligand>
</feature>
<dbReference type="GO" id="GO:0016208">
    <property type="term" value="F:AMP binding"/>
    <property type="evidence" value="ECO:0007669"/>
    <property type="project" value="TreeGrafter"/>
</dbReference>
<comment type="activity regulation">
    <text evidence="15">Allosterically activated by ADP and other diphosphonucleosides, and allosterically inhibited by phosphoenolpyruvate.</text>
</comment>
<evidence type="ECO:0000256" key="4">
    <source>
        <dbReference type="ARBA" id="ARBA00004679"/>
    </source>
</evidence>
<evidence type="ECO:0000313" key="18">
    <source>
        <dbReference type="EMBL" id="CAE76901.1"/>
    </source>
</evidence>
<feature type="binding site" evidence="15">
    <location>
        <begin position="140"/>
        <end position="143"/>
    </location>
    <ligand>
        <name>ATP</name>
        <dbReference type="ChEBI" id="CHEBI:30616"/>
    </ligand>
</feature>
<comment type="subunit">
    <text evidence="15">Homotetramer.</text>
</comment>
<dbReference type="PROSITE" id="PS00433">
    <property type="entry name" value="PHOSPHOFRUCTOKINASE"/>
    <property type="match status" value="1"/>
</dbReference>
<dbReference type="GO" id="GO:0005945">
    <property type="term" value="C:6-phosphofructokinase complex"/>
    <property type="evidence" value="ECO:0007669"/>
    <property type="project" value="TreeGrafter"/>
</dbReference>
<keyword evidence="7 15" id="KW-0808">Transferase</keyword>
<dbReference type="FunFam" id="3.40.50.460:FF:000002">
    <property type="entry name" value="ATP-dependent 6-phosphofructokinase"/>
    <property type="match status" value="1"/>
</dbReference>
<evidence type="ECO:0000256" key="14">
    <source>
        <dbReference type="ARBA" id="ARBA00048070"/>
    </source>
</evidence>
<keyword evidence="11 15" id="KW-0067">ATP-binding</keyword>
<dbReference type="SUPFAM" id="SSF53784">
    <property type="entry name" value="Phosphofructokinase"/>
    <property type="match status" value="1"/>
</dbReference>
<evidence type="ECO:0000259" key="17">
    <source>
        <dbReference type="Pfam" id="PF00365"/>
    </source>
</evidence>
<dbReference type="AlphaFoldDB" id="Q6MTY5"/>